<evidence type="ECO:0000313" key="1">
    <source>
        <dbReference type="EMBL" id="ATA83350.1"/>
    </source>
</evidence>
<reference evidence="2 4" key="3">
    <citation type="submission" date="2018-06" db="EMBL/GenBank/DDBJ databases">
        <authorList>
            <consortium name="Pathogen Informatics"/>
            <person name="Doyle S."/>
        </authorList>
    </citation>
    <scope>NUCLEOTIDE SEQUENCE [LARGE SCALE GENOMIC DNA]</scope>
    <source>
        <strain evidence="2 4">NCTC11653</strain>
    </source>
</reference>
<gene>
    <name evidence="1" type="ORF">CGC55_02000</name>
    <name evidence="2" type="ORF">NCTC11653_00197</name>
</gene>
<evidence type="ECO:0000313" key="2">
    <source>
        <dbReference type="EMBL" id="SQA74314.1"/>
    </source>
</evidence>
<dbReference type="KEGG" id="cspu:CGC55_02000"/>
<dbReference type="EMBL" id="UAVP01000003">
    <property type="protein sequence ID" value="SQA74314.1"/>
    <property type="molecule type" value="Genomic_DNA"/>
</dbReference>
<keyword evidence="3" id="KW-1185">Reference proteome</keyword>
<evidence type="ECO:0000313" key="3">
    <source>
        <dbReference type="Proteomes" id="UP000217301"/>
    </source>
</evidence>
<evidence type="ECO:0008006" key="5">
    <source>
        <dbReference type="Google" id="ProtNLM"/>
    </source>
</evidence>
<name>A0AAX2I856_CAPSP</name>
<dbReference type="Proteomes" id="UP000217301">
    <property type="component" value="Chromosome"/>
</dbReference>
<sequence>MKQLILLSLFLCFQKNLLAQQDTLYVFDAYADKHLVIEKKWRTSCKYFEGYIINKNYVIYQTCDSRRIFIPDIASFKVKGENILAIDKKGVYYEDKLVTSDTFGVKILSRQKEKFPKKIYTYNNEGYFWRTNHKVFFANKEIKVSDPATFQQVTYHYYKDKQHLYYYDKKIKEADPNSIRGIYYYDLLSDKNTTYFRGKPLIYRGEKVQQLTTLILKTSKHVLRYCGNDKKTFEELPNYLDIPTLKALSDCYLIDKNYIYYENPINTKDFRLPIPKENFNKVKVFNRYITDEQIVYRGNLPIQEYDPVTFGGFPNNQFYVYDKNGIYDGLRKYPIDCTKQPVYGENLFYINENDVILYENQLFFPFEDLLVKNLTQEQVQQVKEGNTVIINTLRNRRIKEEKLFYEDLYKANNTIYIGTTPQNVDTATFEKLTSIFYKDKNNVYYYDIWDDKEKLIIFKGYDDISTLKSIGNNLLADKNYLYFGRRKLIKNQNVEILAIYTGYRPSCSHDDPYTNYYLLKNSEGYWLAELGGDAKIRFLGNKLNELFFRDLKDK</sequence>
<reference evidence="1" key="1">
    <citation type="journal article" date="2017" name="Genome Announc.">
        <title>Twelve Complete Reference Genomes of Clinical Isolates in the Capnocytophaga Genus.</title>
        <authorList>
            <person name="Villarma A."/>
            <person name="Gulvik C.A."/>
            <person name="Rowe L.A."/>
            <person name="Sheth M."/>
            <person name="Juieng P."/>
            <person name="Nicholson A.C."/>
            <person name="Loparev V.N."/>
            <person name="McQuiston J.R."/>
        </authorList>
    </citation>
    <scope>NUCLEOTIDE SEQUENCE</scope>
    <source>
        <strain evidence="1">KC1668</strain>
    </source>
</reference>
<accession>A0AAX2I856</accession>
<dbReference type="EMBL" id="CP022385">
    <property type="protein sequence ID" value="ATA83350.1"/>
    <property type="molecule type" value="Genomic_DNA"/>
</dbReference>
<dbReference type="RefSeq" id="WP_002681214.1">
    <property type="nucleotide sequence ID" value="NZ_CP022385.1"/>
</dbReference>
<organism evidence="2 4">
    <name type="scientific">Capnocytophaga sputigena</name>
    <dbReference type="NCBI Taxonomy" id="1019"/>
    <lineage>
        <taxon>Bacteria</taxon>
        <taxon>Pseudomonadati</taxon>
        <taxon>Bacteroidota</taxon>
        <taxon>Flavobacteriia</taxon>
        <taxon>Flavobacteriales</taxon>
        <taxon>Flavobacteriaceae</taxon>
        <taxon>Capnocytophaga</taxon>
    </lineage>
</organism>
<dbReference type="InterPro" id="IPR027375">
    <property type="entry name" value="DKNYY"/>
</dbReference>
<dbReference type="Proteomes" id="UP000249902">
    <property type="component" value="Unassembled WGS sequence"/>
</dbReference>
<protein>
    <recommendedName>
        <fullName evidence="5">DKNYY family protein</fullName>
    </recommendedName>
</protein>
<dbReference type="AlphaFoldDB" id="A0AAX2I856"/>
<dbReference type="Pfam" id="PF13644">
    <property type="entry name" value="DKNYY"/>
    <property type="match status" value="2"/>
</dbReference>
<proteinExistence type="predicted"/>
<reference evidence="3" key="2">
    <citation type="submission" date="2017-06" db="EMBL/GenBank/DDBJ databases">
        <title>Capnocytophaga spp. assemblies.</title>
        <authorList>
            <person name="Gulvik C.A."/>
        </authorList>
    </citation>
    <scope>NUCLEOTIDE SEQUENCE [LARGE SCALE GENOMIC DNA]</scope>
    <source>
        <strain evidence="3">KC1668</strain>
    </source>
</reference>
<evidence type="ECO:0000313" key="4">
    <source>
        <dbReference type="Proteomes" id="UP000249902"/>
    </source>
</evidence>